<evidence type="ECO:0000313" key="3">
    <source>
        <dbReference type="Proteomes" id="UP000019116"/>
    </source>
</evidence>
<dbReference type="InterPro" id="IPR001810">
    <property type="entry name" value="F-box_dom"/>
</dbReference>
<reference evidence="2" key="2">
    <citation type="submission" date="2018-10" db="UniProtKB">
        <authorList>
            <consortium name="EnsemblPlants"/>
        </authorList>
    </citation>
    <scope>IDENTIFICATION</scope>
</reference>
<name>A0A2X0SQ33_WHEAT</name>
<dbReference type="PANTHER" id="PTHR32141">
    <property type="match status" value="1"/>
</dbReference>
<gene>
    <name evidence="2" type="primary">LOC123050611</name>
</gene>
<reference evidence="2" key="1">
    <citation type="submission" date="2018-08" db="EMBL/GenBank/DDBJ databases">
        <authorList>
            <person name="Rossello M."/>
        </authorList>
    </citation>
    <scope>NUCLEOTIDE SEQUENCE [LARGE SCALE GENOMIC DNA]</scope>
    <source>
        <strain evidence="2">cv. Chinese Spring</strain>
    </source>
</reference>
<feature type="domain" description="F-box" evidence="1">
    <location>
        <begin position="72"/>
        <end position="124"/>
    </location>
</feature>
<keyword evidence="3" id="KW-1185">Reference proteome</keyword>
<dbReference type="Gramene" id="TraesCS2D02G558100.1">
    <property type="protein sequence ID" value="TraesCS2D02G558100.1"/>
    <property type="gene ID" value="TraesCS2D02G558100"/>
</dbReference>
<dbReference type="OrthoDB" id="646746at2759"/>
<evidence type="ECO:0000259" key="1">
    <source>
        <dbReference type="PROSITE" id="PS50181"/>
    </source>
</evidence>
<dbReference type="Gramene" id="TraesPARA_EIv1.0_0758910.1">
    <property type="protein sequence ID" value="TraesPARA_EIv1.0_0758910.1.CDS"/>
    <property type="gene ID" value="TraesPARA_EIv1.0_0758910"/>
</dbReference>
<dbReference type="Gramene" id="TraesJUL2D03G01305430.1">
    <property type="protein sequence ID" value="TraesJUL2D03G01305430.1"/>
    <property type="gene ID" value="TraesJUL2D03G01305430"/>
</dbReference>
<dbReference type="SUPFAM" id="SSF81383">
    <property type="entry name" value="F-box domain"/>
    <property type="match status" value="1"/>
</dbReference>
<dbReference type="STRING" id="4565.A0A2X0SQ33"/>
<proteinExistence type="predicted"/>
<dbReference type="InterPro" id="IPR006566">
    <property type="entry name" value="FBD"/>
</dbReference>
<dbReference type="Gramene" id="TraesLDM2D03G01294450.1">
    <property type="protein sequence ID" value="TraesLDM2D03G01294450.1"/>
    <property type="gene ID" value="TraesLDM2D03G01294450"/>
</dbReference>
<dbReference type="Gramene" id="TraesLAC2D03G01245590.1">
    <property type="protein sequence ID" value="TraesLAC2D03G01245590.1"/>
    <property type="gene ID" value="TraesLAC2D03G01245590"/>
</dbReference>
<protein>
    <recommendedName>
        <fullName evidence="1">F-box domain-containing protein</fullName>
    </recommendedName>
</protein>
<sequence length="524" mass="57437">MSNRRVSPPEPFIGVSMERLEASLESDGLEPGSLGPGMDMVRTVVQCSLPMPPVSPAAPLSLAGAAWLPGGADRISALPDRLLRDIISRLPAADGARTAALASRWRPLWRSAPLVVADAHFLPNGRWIPGVGEEDSPGVADLVTCVLAAHPGPFRCVHLTRTAMDAHRGEIARWLDVLAAKGVQELAFINRPWPLDIRLPATLFRCAPRTRLFLSAWRLPDTAAVPRSGAFPSLQELGLSVVAMEDRDLAFLLDRSPVLEILTIILLFLSQVPVRLRLVSHSVRCVQLCYSIVAEVLVVDAPRLESLLQSWGLRLGSKSRRCCRVKVGHAPKLRVIGYLEPGEHDLEIGNTAIKAGTKLSTSTSTLVPSVKILALELKFQVRSDLKKVPNFLRCFPNVETLHIQSEKACEEPTGKVGLKFWLEGGPITCIRQQLKKLIFREFRGSTNEVAFLKFIAEKARVLEKMMVVVYLSSEVDVSAMLKPLTCAKWANGACKLQVYKSIYSDGSRPVYGVRLASEVLPADP</sequence>
<dbReference type="Gramene" id="TraesCAD_scaffold_139633_01G000100.1">
    <property type="protein sequence ID" value="TraesCAD_scaffold_139633_01G000100.1"/>
    <property type="gene ID" value="TraesCAD_scaffold_139633_01G000100"/>
</dbReference>
<dbReference type="PROSITE" id="PS50181">
    <property type="entry name" value="FBOX"/>
    <property type="match status" value="1"/>
</dbReference>
<dbReference type="InterPro" id="IPR036047">
    <property type="entry name" value="F-box-like_dom_sf"/>
</dbReference>
<dbReference type="ExpressionAtlas" id="A0A2X0SQ33">
    <property type="expression patterns" value="baseline and differential"/>
</dbReference>
<dbReference type="GeneID" id="123050611"/>
<dbReference type="Pfam" id="PF24758">
    <property type="entry name" value="LRR_At5g56370"/>
    <property type="match status" value="1"/>
</dbReference>
<dbReference type="PANTHER" id="PTHR32141:SF135">
    <property type="entry name" value="OS09G0516450 PROTEIN"/>
    <property type="match status" value="1"/>
</dbReference>
<dbReference type="Gramene" id="TraesWEE_scaffold_107449_01G000200.1">
    <property type="protein sequence ID" value="TraesWEE_scaffold_107449_01G000200.1"/>
    <property type="gene ID" value="TraesWEE_scaffold_107449_01G000200"/>
</dbReference>
<organism evidence="2">
    <name type="scientific">Triticum aestivum</name>
    <name type="common">Wheat</name>
    <dbReference type="NCBI Taxonomy" id="4565"/>
    <lineage>
        <taxon>Eukaryota</taxon>
        <taxon>Viridiplantae</taxon>
        <taxon>Streptophyta</taxon>
        <taxon>Embryophyta</taxon>
        <taxon>Tracheophyta</taxon>
        <taxon>Spermatophyta</taxon>
        <taxon>Magnoliopsida</taxon>
        <taxon>Liliopsida</taxon>
        <taxon>Poales</taxon>
        <taxon>Poaceae</taxon>
        <taxon>BOP clade</taxon>
        <taxon>Pooideae</taxon>
        <taxon>Triticodae</taxon>
        <taxon>Triticeae</taxon>
        <taxon>Triticinae</taxon>
        <taxon>Triticum</taxon>
    </lineage>
</organism>
<dbReference type="Proteomes" id="UP000019116">
    <property type="component" value="Chromosome 2D"/>
</dbReference>
<dbReference type="Pfam" id="PF08387">
    <property type="entry name" value="FBD"/>
    <property type="match status" value="1"/>
</dbReference>
<dbReference type="Gramene" id="TraesCS2D03G1244300.2">
    <property type="protein sequence ID" value="TraesCS2D03G1244300.2.CDS"/>
    <property type="gene ID" value="TraesCS2D03G1244300"/>
</dbReference>
<dbReference type="InterPro" id="IPR055302">
    <property type="entry name" value="F-box_dom-containing"/>
</dbReference>
<evidence type="ECO:0000313" key="2">
    <source>
        <dbReference type="EnsemblPlants" id="TraesCS2D02G558100.1"/>
    </source>
</evidence>
<dbReference type="EnsemblPlants" id="TraesCS2D02G558100.1">
    <property type="protein sequence ID" value="TraesCS2D02G558100.1"/>
    <property type="gene ID" value="TraesCS2D02G558100"/>
</dbReference>
<dbReference type="AlphaFoldDB" id="A0A2X0SQ33"/>
<dbReference type="Gramene" id="TraesROB_scaffold_136601_01G000200.1">
    <property type="protein sequence ID" value="TraesROB_scaffold_136601_01G000200.1"/>
    <property type="gene ID" value="TraesROB_scaffold_136601_01G000200"/>
</dbReference>
<dbReference type="RefSeq" id="XP_044329314.1">
    <property type="nucleotide sequence ID" value="XM_044473379.1"/>
</dbReference>
<dbReference type="InterPro" id="IPR055411">
    <property type="entry name" value="LRR_FXL15/At3g58940/PEG3-like"/>
</dbReference>
<accession>A0A2X0SQ33</accession>
<dbReference type="SMART" id="SM00579">
    <property type="entry name" value="FBD"/>
    <property type="match status" value="1"/>
</dbReference>